<reference evidence="2" key="1">
    <citation type="submission" date="2019-08" db="EMBL/GenBank/DDBJ databases">
        <authorList>
            <person name="Kucharzyk K."/>
            <person name="Murdoch R.W."/>
            <person name="Higgins S."/>
            <person name="Loffler F."/>
        </authorList>
    </citation>
    <scope>NUCLEOTIDE SEQUENCE</scope>
</reference>
<feature type="compositionally biased region" description="Low complexity" evidence="1">
    <location>
        <begin position="1"/>
        <end position="15"/>
    </location>
</feature>
<evidence type="ECO:0000256" key="1">
    <source>
        <dbReference type="SAM" id="MobiDB-lite"/>
    </source>
</evidence>
<gene>
    <name evidence="2" type="ORF">SDC9_134581</name>
</gene>
<comment type="caution">
    <text evidence="2">The sequence shown here is derived from an EMBL/GenBank/DDBJ whole genome shotgun (WGS) entry which is preliminary data.</text>
</comment>
<dbReference type="EMBL" id="VSSQ01035290">
    <property type="protein sequence ID" value="MPM87485.1"/>
    <property type="molecule type" value="Genomic_DNA"/>
</dbReference>
<dbReference type="AlphaFoldDB" id="A0A645DE38"/>
<proteinExistence type="predicted"/>
<protein>
    <submittedName>
        <fullName evidence="2">Uncharacterized protein</fullName>
    </submittedName>
</protein>
<organism evidence="2">
    <name type="scientific">bioreactor metagenome</name>
    <dbReference type="NCBI Taxonomy" id="1076179"/>
    <lineage>
        <taxon>unclassified sequences</taxon>
        <taxon>metagenomes</taxon>
        <taxon>ecological metagenomes</taxon>
    </lineage>
</organism>
<accession>A0A645DE38</accession>
<name>A0A645DE38_9ZZZZ</name>
<evidence type="ECO:0000313" key="2">
    <source>
        <dbReference type="EMBL" id="MPM87485.1"/>
    </source>
</evidence>
<feature type="region of interest" description="Disordered" evidence="1">
    <location>
        <begin position="1"/>
        <end position="33"/>
    </location>
</feature>
<sequence>MSFSTTTGPPRTTSTVGETPRKPASTLRPGSTLLGTPVVTVGVVGRVTVRPARSTTSVAGADRLSRIIAESWSQSVGRRPLKLTMTSPACTPMVCAGVAGSPGSQVVFVRPAGMTHSDTDWTVRVGRATPAPAVTPRKSRKASRMFIAGPPNMMIRRCQTGFWYSRVPSSSGVISSHSYARASSAICWKKFDPLARTLVSPGAGGYIPTRRT</sequence>